<sequence>MVCHPRMVFLGGMVGHVTWLHRPTSGGMIALTRTIDTSRPLFVTSGPESQKRFFESARCWNKVDRSKHEFKISGLHIKIRALYHNNLYNIPQEQASYSYFTGAQRKSTRLVQTHKRTYTIPPCVPENPACRHADTTSHHNKVDHGCAALRISG</sequence>
<evidence type="ECO:0000313" key="2">
    <source>
        <dbReference type="Proteomes" id="UP000799424"/>
    </source>
</evidence>
<organism evidence="1 2">
    <name type="scientific">Ophiobolus disseminans</name>
    <dbReference type="NCBI Taxonomy" id="1469910"/>
    <lineage>
        <taxon>Eukaryota</taxon>
        <taxon>Fungi</taxon>
        <taxon>Dikarya</taxon>
        <taxon>Ascomycota</taxon>
        <taxon>Pezizomycotina</taxon>
        <taxon>Dothideomycetes</taxon>
        <taxon>Pleosporomycetidae</taxon>
        <taxon>Pleosporales</taxon>
        <taxon>Pleosporineae</taxon>
        <taxon>Phaeosphaeriaceae</taxon>
        <taxon>Ophiobolus</taxon>
    </lineage>
</organism>
<name>A0A6A6ZBR4_9PLEO</name>
<keyword evidence="2" id="KW-1185">Reference proteome</keyword>
<reference evidence="1" key="1">
    <citation type="journal article" date="2020" name="Stud. Mycol.">
        <title>101 Dothideomycetes genomes: a test case for predicting lifestyles and emergence of pathogens.</title>
        <authorList>
            <person name="Haridas S."/>
            <person name="Albert R."/>
            <person name="Binder M."/>
            <person name="Bloem J."/>
            <person name="Labutti K."/>
            <person name="Salamov A."/>
            <person name="Andreopoulos B."/>
            <person name="Baker S."/>
            <person name="Barry K."/>
            <person name="Bills G."/>
            <person name="Bluhm B."/>
            <person name="Cannon C."/>
            <person name="Castanera R."/>
            <person name="Culley D."/>
            <person name="Daum C."/>
            <person name="Ezra D."/>
            <person name="Gonzalez J."/>
            <person name="Henrissat B."/>
            <person name="Kuo A."/>
            <person name="Liang C."/>
            <person name="Lipzen A."/>
            <person name="Lutzoni F."/>
            <person name="Magnuson J."/>
            <person name="Mondo S."/>
            <person name="Nolan M."/>
            <person name="Ohm R."/>
            <person name="Pangilinan J."/>
            <person name="Park H.-J."/>
            <person name="Ramirez L."/>
            <person name="Alfaro M."/>
            <person name="Sun H."/>
            <person name="Tritt A."/>
            <person name="Yoshinaga Y."/>
            <person name="Zwiers L.-H."/>
            <person name="Turgeon B."/>
            <person name="Goodwin S."/>
            <person name="Spatafora J."/>
            <person name="Crous P."/>
            <person name="Grigoriev I."/>
        </authorList>
    </citation>
    <scope>NUCLEOTIDE SEQUENCE</scope>
    <source>
        <strain evidence="1">CBS 113818</strain>
    </source>
</reference>
<evidence type="ECO:0000313" key="1">
    <source>
        <dbReference type="EMBL" id="KAF2818139.1"/>
    </source>
</evidence>
<gene>
    <name evidence="1" type="ORF">CC86DRAFT_389144</name>
</gene>
<dbReference type="EMBL" id="MU006259">
    <property type="protein sequence ID" value="KAF2818139.1"/>
    <property type="molecule type" value="Genomic_DNA"/>
</dbReference>
<dbReference type="Proteomes" id="UP000799424">
    <property type="component" value="Unassembled WGS sequence"/>
</dbReference>
<dbReference type="AlphaFoldDB" id="A0A6A6ZBR4"/>
<protein>
    <submittedName>
        <fullName evidence="1">Uncharacterized protein</fullName>
    </submittedName>
</protein>
<proteinExistence type="predicted"/>
<accession>A0A6A6ZBR4</accession>